<dbReference type="SUPFAM" id="SSF52540">
    <property type="entry name" value="P-loop containing nucleoside triphosphate hydrolases"/>
    <property type="match status" value="1"/>
</dbReference>
<accession>A0AAV5J0K0</accession>
<organism evidence="6 7">
    <name type="scientific">Rubroshorea leprosula</name>
    <dbReference type="NCBI Taxonomy" id="152421"/>
    <lineage>
        <taxon>Eukaryota</taxon>
        <taxon>Viridiplantae</taxon>
        <taxon>Streptophyta</taxon>
        <taxon>Embryophyta</taxon>
        <taxon>Tracheophyta</taxon>
        <taxon>Spermatophyta</taxon>
        <taxon>Magnoliopsida</taxon>
        <taxon>eudicotyledons</taxon>
        <taxon>Gunneridae</taxon>
        <taxon>Pentapetalae</taxon>
        <taxon>rosids</taxon>
        <taxon>malvids</taxon>
        <taxon>Malvales</taxon>
        <taxon>Dipterocarpaceae</taxon>
        <taxon>Rubroshorea</taxon>
    </lineage>
</organism>
<comment type="caution">
    <text evidence="6">The sequence shown here is derived from an EMBL/GenBank/DDBJ whole genome shotgun (WGS) entry which is preliminary data.</text>
</comment>
<dbReference type="Pfam" id="PF00350">
    <property type="entry name" value="Dynamin_N"/>
    <property type="match status" value="1"/>
</dbReference>
<dbReference type="PRINTS" id="PR00195">
    <property type="entry name" value="DYNAMIN"/>
</dbReference>
<dbReference type="Pfam" id="PF01031">
    <property type="entry name" value="Dynamin_M"/>
    <property type="match status" value="1"/>
</dbReference>
<dbReference type="PANTHER" id="PTHR11566:SF173">
    <property type="entry name" value="DYNAMIN-RELATED PROTEIN 4C"/>
    <property type="match status" value="1"/>
</dbReference>
<dbReference type="GO" id="GO:0005525">
    <property type="term" value="F:GTP binding"/>
    <property type="evidence" value="ECO:0007669"/>
    <property type="project" value="InterPro"/>
</dbReference>
<reference evidence="6 7" key="1">
    <citation type="journal article" date="2021" name="Commun. Biol.">
        <title>The genome of Shorea leprosula (Dipterocarpaceae) highlights the ecological relevance of drought in aseasonal tropical rainforests.</title>
        <authorList>
            <person name="Ng K.K.S."/>
            <person name="Kobayashi M.J."/>
            <person name="Fawcett J.A."/>
            <person name="Hatakeyama M."/>
            <person name="Paape T."/>
            <person name="Ng C.H."/>
            <person name="Ang C.C."/>
            <person name="Tnah L.H."/>
            <person name="Lee C.T."/>
            <person name="Nishiyama T."/>
            <person name="Sese J."/>
            <person name="O'Brien M.J."/>
            <person name="Copetti D."/>
            <person name="Mohd Noor M.I."/>
            <person name="Ong R.C."/>
            <person name="Putra M."/>
            <person name="Sireger I.Z."/>
            <person name="Indrioko S."/>
            <person name="Kosugi Y."/>
            <person name="Izuno A."/>
            <person name="Isagi Y."/>
            <person name="Lee S.L."/>
            <person name="Shimizu K.K."/>
        </authorList>
    </citation>
    <scope>NUCLEOTIDE SEQUENCE [LARGE SCALE GENOMIC DNA]</scope>
    <source>
        <strain evidence="6">214</strain>
    </source>
</reference>
<dbReference type="PROSITE" id="PS51388">
    <property type="entry name" value="GED"/>
    <property type="match status" value="1"/>
</dbReference>
<feature type="domain" description="Dynamin-type G" evidence="5">
    <location>
        <begin position="63"/>
        <end position="363"/>
    </location>
</feature>
<dbReference type="Gene3D" id="3.40.50.300">
    <property type="entry name" value="P-loop containing nucleotide triphosphate hydrolases"/>
    <property type="match status" value="2"/>
</dbReference>
<keyword evidence="1" id="KW-0547">Nucleotide-binding</keyword>
<dbReference type="CDD" id="cd08771">
    <property type="entry name" value="DLP_1"/>
    <property type="match status" value="1"/>
</dbReference>
<proteinExistence type="predicted"/>
<dbReference type="GO" id="GO:0016020">
    <property type="term" value="C:membrane"/>
    <property type="evidence" value="ECO:0007669"/>
    <property type="project" value="TreeGrafter"/>
</dbReference>
<name>A0AAV5J0K0_9ROSI</name>
<dbReference type="InterPro" id="IPR027417">
    <property type="entry name" value="P-loop_NTPase"/>
</dbReference>
<dbReference type="InterPro" id="IPR001401">
    <property type="entry name" value="Dynamin_GTPase"/>
</dbReference>
<dbReference type="InterPro" id="IPR045063">
    <property type="entry name" value="Dynamin_N"/>
</dbReference>
<feature type="domain" description="GED" evidence="4">
    <location>
        <begin position="620"/>
        <end position="714"/>
    </location>
</feature>
<dbReference type="InterPro" id="IPR020850">
    <property type="entry name" value="GED_dom"/>
</dbReference>
<evidence type="ECO:0000256" key="3">
    <source>
        <dbReference type="ARBA" id="ARBA00023175"/>
    </source>
</evidence>
<dbReference type="InterPro" id="IPR030381">
    <property type="entry name" value="G_DYNAMIN_dom"/>
</dbReference>
<sequence>MGGDHRHASSSSNSPETVLPLAVVPGYFEEADVAPIISSYNDHIRPLLDAIDRLRLLQVMKEGIQLPTIVVVGDQSSGKSSVLESLAGIHLPRGQGICTRVPLIMRLQNQDTTEPELFLEYSGKTVPVEEDHIADAISLATDEIAGSGKGISNTPLTLVYSEKTVPVEEDHIADVISLATDEIAGSGKGISNTPLTLVVKKNGVPDLTMVDLPGITRVPVHGQPENIYEQVTEMIMGYIKPEESIILNVLSATVDFSTCESIRMSQQVDRNGQRTLAVVTKADKSPEGLREKVSSNDVNIGLGYVCVRNRVGDESFEEARGEEENLFETHPLLSKMDKSIVGIPVLAEKLVQVQANIISKCLPKIVMNINEKLSANVMELEKMPKILSSHAEAMTTFMQIIGSAKESLRKILLRGEFDEYPDDKEMHGSARLVEMLDKFSNELHKSVENEQTGDFLIEEIKVLEEAKGIELPNFLSHSAFLRILQRKVDRISSMPTDCVEQTWGYIERVVIAILKRHSEDYPQLKLATTRAAKSLISKMKEQSMNRVMEIVQMERLTDYTCNPDYLSEWSKLLSQQQKFMGDLTSFNGYNYNYNSTTIEGWGTIQIEHLRGKSDTILQQAFDLKTRMKAYWKIVLRRLVDTMALLLKFNVHNLVTKEMEKEIFMELLGADGGKSIERILEESPGIAGKRERLKSSIGMLRESKEVVAQMMDKIASYGD</sequence>
<dbReference type="InterPro" id="IPR003130">
    <property type="entry name" value="GED"/>
</dbReference>
<protein>
    <submittedName>
        <fullName evidence="6">Uncharacterized protein</fullName>
    </submittedName>
</protein>
<evidence type="ECO:0000313" key="7">
    <source>
        <dbReference type="Proteomes" id="UP001054252"/>
    </source>
</evidence>
<dbReference type="GO" id="GO:0005737">
    <property type="term" value="C:cytoplasm"/>
    <property type="evidence" value="ECO:0007669"/>
    <property type="project" value="TreeGrafter"/>
</dbReference>
<dbReference type="SMART" id="SM00053">
    <property type="entry name" value="DYNc"/>
    <property type="match status" value="1"/>
</dbReference>
<dbReference type="GO" id="GO:0005874">
    <property type="term" value="C:microtubule"/>
    <property type="evidence" value="ECO:0007669"/>
    <property type="project" value="TreeGrafter"/>
</dbReference>
<dbReference type="InterPro" id="IPR022812">
    <property type="entry name" value="Dynamin"/>
</dbReference>
<dbReference type="PROSITE" id="PS51718">
    <property type="entry name" value="G_DYNAMIN_2"/>
    <property type="match status" value="1"/>
</dbReference>
<dbReference type="SMART" id="SM00302">
    <property type="entry name" value="GED"/>
    <property type="match status" value="1"/>
</dbReference>
<dbReference type="GO" id="GO:0008017">
    <property type="term" value="F:microtubule binding"/>
    <property type="evidence" value="ECO:0007669"/>
    <property type="project" value="TreeGrafter"/>
</dbReference>
<keyword evidence="3" id="KW-0505">Motor protein</keyword>
<evidence type="ECO:0000256" key="1">
    <source>
        <dbReference type="ARBA" id="ARBA00022741"/>
    </source>
</evidence>
<keyword evidence="7" id="KW-1185">Reference proteome</keyword>
<keyword evidence="2" id="KW-0342">GTP-binding</keyword>
<dbReference type="EMBL" id="BPVZ01000028">
    <property type="protein sequence ID" value="GKV08139.1"/>
    <property type="molecule type" value="Genomic_DNA"/>
</dbReference>
<evidence type="ECO:0000313" key="6">
    <source>
        <dbReference type="EMBL" id="GKV08139.1"/>
    </source>
</evidence>
<gene>
    <name evidence="6" type="ORF">SLEP1_g19815</name>
</gene>
<dbReference type="GO" id="GO:0003924">
    <property type="term" value="F:GTPase activity"/>
    <property type="evidence" value="ECO:0007669"/>
    <property type="project" value="InterPro"/>
</dbReference>
<dbReference type="AlphaFoldDB" id="A0AAV5J0K0"/>
<dbReference type="PANTHER" id="PTHR11566">
    <property type="entry name" value="DYNAMIN"/>
    <property type="match status" value="1"/>
</dbReference>
<dbReference type="Gene3D" id="1.20.120.1240">
    <property type="entry name" value="Dynamin, middle domain"/>
    <property type="match status" value="1"/>
</dbReference>
<evidence type="ECO:0000256" key="2">
    <source>
        <dbReference type="ARBA" id="ARBA00023134"/>
    </source>
</evidence>
<dbReference type="Proteomes" id="UP001054252">
    <property type="component" value="Unassembled WGS sequence"/>
</dbReference>
<evidence type="ECO:0000259" key="5">
    <source>
        <dbReference type="PROSITE" id="PS51718"/>
    </source>
</evidence>
<evidence type="ECO:0000259" key="4">
    <source>
        <dbReference type="PROSITE" id="PS51388"/>
    </source>
</evidence>
<dbReference type="InterPro" id="IPR000375">
    <property type="entry name" value="Dynamin_stalk"/>
</dbReference>
<dbReference type="Pfam" id="PF02212">
    <property type="entry name" value="GED"/>
    <property type="match status" value="1"/>
</dbReference>